<dbReference type="AlphaFoldDB" id="A0A0N0XIA6"/>
<dbReference type="STRING" id="857265.WG78_19530"/>
<name>A0A0N0XIA6_9NEIS</name>
<dbReference type="Proteomes" id="UP000037939">
    <property type="component" value="Unassembled WGS sequence"/>
</dbReference>
<proteinExistence type="predicted"/>
<comment type="caution">
    <text evidence="1">The sequence shown here is derived from an EMBL/GenBank/DDBJ whole genome shotgun (WGS) entry which is preliminary data.</text>
</comment>
<keyword evidence="2" id="KW-1185">Reference proteome</keyword>
<organism evidence="1 2">
    <name type="scientific">Amantichitinum ursilacus</name>
    <dbReference type="NCBI Taxonomy" id="857265"/>
    <lineage>
        <taxon>Bacteria</taxon>
        <taxon>Pseudomonadati</taxon>
        <taxon>Pseudomonadota</taxon>
        <taxon>Betaproteobacteria</taxon>
        <taxon>Neisseriales</taxon>
        <taxon>Chitinibacteraceae</taxon>
        <taxon>Amantichitinum</taxon>
    </lineage>
</organism>
<protein>
    <submittedName>
        <fullName evidence="1">Uncharacterized protein</fullName>
    </submittedName>
</protein>
<evidence type="ECO:0000313" key="1">
    <source>
        <dbReference type="EMBL" id="KPC49548.1"/>
    </source>
</evidence>
<reference evidence="1 2" key="1">
    <citation type="submission" date="2015-07" db="EMBL/GenBank/DDBJ databases">
        <title>Draft genome sequence of the Amantichitinum ursilacus IGB-41, a new chitin-degrading bacterium.</title>
        <authorList>
            <person name="Kirstahler P."/>
            <person name="Guenther M."/>
            <person name="Grumaz C."/>
            <person name="Rupp S."/>
            <person name="Zibek S."/>
            <person name="Sohn K."/>
        </authorList>
    </citation>
    <scope>NUCLEOTIDE SEQUENCE [LARGE SCALE GENOMIC DNA]</scope>
    <source>
        <strain evidence="1 2">IGB-41</strain>
    </source>
</reference>
<sequence>MLIPEDELATLNMAERASLDVIDARKVLYQVAGQTPDGIESPELRLALDRYYEALKTEVSVRERIDIFARKLTARFHK</sequence>
<gene>
    <name evidence="1" type="ORF">WG78_19530</name>
</gene>
<accession>A0A0N0XIA6</accession>
<dbReference type="EMBL" id="LAQT01000036">
    <property type="protein sequence ID" value="KPC49548.1"/>
    <property type="molecule type" value="Genomic_DNA"/>
</dbReference>
<evidence type="ECO:0000313" key="2">
    <source>
        <dbReference type="Proteomes" id="UP000037939"/>
    </source>
</evidence>
<dbReference type="RefSeq" id="WP_053939488.1">
    <property type="nucleotide sequence ID" value="NZ_LAQT01000036.1"/>
</dbReference>